<dbReference type="AlphaFoldDB" id="A0A4Y7PP35"/>
<dbReference type="OrthoDB" id="3365698at2759"/>
<dbReference type="EMBL" id="ML170235">
    <property type="protein sequence ID" value="TDL16786.1"/>
    <property type="molecule type" value="Genomic_DNA"/>
</dbReference>
<evidence type="ECO:0000313" key="2">
    <source>
        <dbReference type="Proteomes" id="UP000294933"/>
    </source>
</evidence>
<sequence>MQSSESRKWVSFPLAEMNRISKTDETKQPIAAFRPLWIRPGPPLPSQFEFIDDWDQAFENPGGSQLLPRDTGIFGLPPELLGVIFLFAQSDTSAWTSDGRGWIIITHVSRYWRQVALNLPQLWASIDTSWRIVAPVYFRRSGSAPLNMKINLRRRLSWRECHVINIALTQLSRTRQLHLNVEGLNELVKISSSQGRPDCTLSLHSLIIQSSIPLALPPNIFAQTFACLESLETSNVFMPFPPGLLCNIKILKVYWVGHWRDGLTNWLSFVSTMENCTNLEQLDFHNKFVPFKVDITPLTKTIFLPRLRHLTLTDRSSVTALHLINQLTLPVLTSLFMSGSAEVSSNYPPIPYVFASAFDSCLVSMNEKCVHTQLSSKVDHELTMGVELGLRPDRQRHLEDCFLVFRSVIRAVLPRLNSLFITLDFRLTFIQPMTRMDWVVFFATVPNLLELTFTDHNDRSAGTLLEALSLKHPWTRMYCPKLQAVTFKNISFEPPLYDRSSFIRSICPPPKAEERLKLAKLDISECDGIGYVPPEKLIPFVGDVLWDPLRCKPPAYC</sequence>
<proteinExistence type="predicted"/>
<dbReference type="Proteomes" id="UP000294933">
    <property type="component" value="Unassembled WGS sequence"/>
</dbReference>
<gene>
    <name evidence="1" type="ORF">BD410DRAFT_794992</name>
</gene>
<name>A0A4Y7PP35_9AGAM</name>
<dbReference type="VEuPathDB" id="FungiDB:BD410DRAFT_794992"/>
<keyword evidence="2" id="KW-1185">Reference proteome</keyword>
<evidence type="ECO:0000313" key="1">
    <source>
        <dbReference type="EMBL" id="TDL16786.1"/>
    </source>
</evidence>
<organism evidence="1 2">
    <name type="scientific">Rickenella mellea</name>
    <dbReference type="NCBI Taxonomy" id="50990"/>
    <lineage>
        <taxon>Eukaryota</taxon>
        <taxon>Fungi</taxon>
        <taxon>Dikarya</taxon>
        <taxon>Basidiomycota</taxon>
        <taxon>Agaricomycotina</taxon>
        <taxon>Agaricomycetes</taxon>
        <taxon>Hymenochaetales</taxon>
        <taxon>Rickenellaceae</taxon>
        <taxon>Rickenella</taxon>
    </lineage>
</organism>
<protein>
    <submittedName>
        <fullName evidence="1">Uncharacterized protein</fullName>
    </submittedName>
</protein>
<accession>A0A4Y7PP35</accession>
<reference evidence="1 2" key="1">
    <citation type="submission" date="2018-06" db="EMBL/GenBank/DDBJ databases">
        <title>A transcriptomic atlas of mushroom development highlights an independent origin of complex multicellularity.</title>
        <authorList>
            <consortium name="DOE Joint Genome Institute"/>
            <person name="Krizsan K."/>
            <person name="Almasi E."/>
            <person name="Merenyi Z."/>
            <person name="Sahu N."/>
            <person name="Viragh M."/>
            <person name="Koszo T."/>
            <person name="Mondo S."/>
            <person name="Kiss B."/>
            <person name="Balint B."/>
            <person name="Kues U."/>
            <person name="Barry K."/>
            <person name="Hegedus J.C."/>
            <person name="Henrissat B."/>
            <person name="Johnson J."/>
            <person name="Lipzen A."/>
            <person name="Ohm R."/>
            <person name="Nagy I."/>
            <person name="Pangilinan J."/>
            <person name="Yan J."/>
            <person name="Xiong Y."/>
            <person name="Grigoriev I.V."/>
            <person name="Hibbett D.S."/>
            <person name="Nagy L.G."/>
        </authorList>
    </citation>
    <scope>NUCLEOTIDE SEQUENCE [LARGE SCALE GENOMIC DNA]</scope>
    <source>
        <strain evidence="1 2">SZMC22713</strain>
    </source>
</reference>